<organism evidence="1 2">
    <name type="scientific">Candidatus Egerieimonas intestinavium</name>
    <dbReference type="NCBI Taxonomy" id="2840777"/>
    <lineage>
        <taxon>Bacteria</taxon>
        <taxon>Bacillati</taxon>
        <taxon>Bacillota</taxon>
        <taxon>Clostridia</taxon>
        <taxon>Lachnospirales</taxon>
        <taxon>Lachnospiraceae</taxon>
        <taxon>Lachnospiraceae incertae sedis</taxon>
        <taxon>Candidatus Egerieimonas</taxon>
    </lineage>
</organism>
<protein>
    <recommendedName>
        <fullName evidence="3">Tocopherol cyclase</fullName>
    </recommendedName>
</protein>
<proteinExistence type="predicted"/>
<sequence>MKSKDRKIYFYGWYFRCQSEEGTAAVIPAIHLSEGKQTCSIQVITEKGAWDQEYPAEQFRISAKGLLMCIGENVFSEKGIRLNMQAGETAIRGSLRFGPFARPAHDIMGPFQYLPRMECRHAVYSMLHEVNGQLSIGSHQLSFRRGLGYMEGDSGTSFPQRYVWTQHFLEDDSFQGDDVSESPLKGKGSLMLAAAKIPLGPCRFMGTIGLVRLGEKEYRFATYLGAVIENMNQELVIRQGRYRLTAKCLEPERKFLYAPCNGAMSRKIGENVSGKAEFFLTRGDSVLLQVKTDRAAFESEL</sequence>
<reference evidence="1" key="2">
    <citation type="journal article" date="2021" name="PeerJ">
        <title>Extensive microbial diversity within the chicken gut microbiome revealed by metagenomics and culture.</title>
        <authorList>
            <person name="Gilroy R."/>
            <person name="Ravi A."/>
            <person name="Getino M."/>
            <person name="Pursley I."/>
            <person name="Horton D.L."/>
            <person name="Alikhan N.F."/>
            <person name="Baker D."/>
            <person name="Gharbi K."/>
            <person name="Hall N."/>
            <person name="Watson M."/>
            <person name="Adriaenssens E.M."/>
            <person name="Foster-Nyarko E."/>
            <person name="Jarju S."/>
            <person name="Secka A."/>
            <person name="Antonio M."/>
            <person name="Oren A."/>
            <person name="Chaudhuri R.R."/>
            <person name="La Ragione R."/>
            <person name="Hildebrand F."/>
            <person name="Pallen M.J."/>
        </authorList>
    </citation>
    <scope>NUCLEOTIDE SEQUENCE</scope>
    <source>
        <strain evidence="1">ChiSxjej1B13-7041</strain>
    </source>
</reference>
<dbReference type="Proteomes" id="UP000886841">
    <property type="component" value="Unassembled WGS sequence"/>
</dbReference>
<gene>
    <name evidence="1" type="ORF">IAB98_07005</name>
</gene>
<accession>A0A9D1JFN6</accession>
<dbReference type="AlphaFoldDB" id="A0A9D1JFN6"/>
<comment type="caution">
    <text evidence="1">The sequence shown here is derived from an EMBL/GenBank/DDBJ whole genome shotgun (WGS) entry which is preliminary data.</text>
</comment>
<evidence type="ECO:0008006" key="3">
    <source>
        <dbReference type="Google" id="ProtNLM"/>
    </source>
</evidence>
<dbReference type="EMBL" id="DVHU01000060">
    <property type="protein sequence ID" value="HIR93148.1"/>
    <property type="molecule type" value="Genomic_DNA"/>
</dbReference>
<name>A0A9D1JFN6_9FIRM</name>
<evidence type="ECO:0000313" key="1">
    <source>
        <dbReference type="EMBL" id="HIR93148.1"/>
    </source>
</evidence>
<evidence type="ECO:0000313" key="2">
    <source>
        <dbReference type="Proteomes" id="UP000886841"/>
    </source>
</evidence>
<reference evidence="1" key="1">
    <citation type="submission" date="2020-10" db="EMBL/GenBank/DDBJ databases">
        <authorList>
            <person name="Gilroy R."/>
        </authorList>
    </citation>
    <scope>NUCLEOTIDE SEQUENCE</scope>
    <source>
        <strain evidence="1">ChiSxjej1B13-7041</strain>
    </source>
</reference>